<keyword evidence="2" id="KW-1185">Reference proteome</keyword>
<evidence type="ECO:0000313" key="1">
    <source>
        <dbReference type="EMBL" id="GER28152.1"/>
    </source>
</evidence>
<gene>
    <name evidence="1" type="ORF">STAS_03923</name>
</gene>
<dbReference type="EMBL" id="BKCP01002225">
    <property type="protein sequence ID" value="GER28152.1"/>
    <property type="molecule type" value="Genomic_DNA"/>
</dbReference>
<comment type="caution">
    <text evidence="1">The sequence shown here is derived from an EMBL/GenBank/DDBJ whole genome shotgun (WGS) entry which is preliminary data.</text>
</comment>
<dbReference type="AlphaFoldDB" id="A0A5A7P5Y7"/>
<evidence type="ECO:0000313" key="2">
    <source>
        <dbReference type="Proteomes" id="UP000325081"/>
    </source>
</evidence>
<reference evidence="2" key="1">
    <citation type="journal article" date="2019" name="Curr. Biol.">
        <title>Genome Sequence of Striga asiatica Provides Insight into the Evolution of Plant Parasitism.</title>
        <authorList>
            <person name="Yoshida S."/>
            <person name="Kim S."/>
            <person name="Wafula E.K."/>
            <person name="Tanskanen J."/>
            <person name="Kim Y.M."/>
            <person name="Honaas L."/>
            <person name="Yang Z."/>
            <person name="Spallek T."/>
            <person name="Conn C.E."/>
            <person name="Ichihashi Y."/>
            <person name="Cheong K."/>
            <person name="Cui S."/>
            <person name="Der J.P."/>
            <person name="Gundlach H."/>
            <person name="Jiao Y."/>
            <person name="Hori C."/>
            <person name="Ishida J.K."/>
            <person name="Kasahara H."/>
            <person name="Kiba T."/>
            <person name="Kim M.S."/>
            <person name="Koo N."/>
            <person name="Laohavisit A."/>
            <person name="Lee Y.H."/>
            <person name="Lumba S."/>
            <person name="McCourt P."/>
            <person name="Mortimer J.C."/>
            <person name="Mutuku J.M."/>
            <person name="Nomura T."/>
            <person name="Sasaki-Sekimoto Y."/>
            <person name="Seto Y."/>
            <person name="Wang Y."/>
            <person name="Wakatake T."/>
            <person name="Sakakibara H."/>
            <person name="Demura T."/>
            <person name="Yamaguchi S."/>
            <person name="Yoneyama K."/>
            <person name="Manabe R.I."/>
            <person name="Nelson D.C."/>
            <person name="Schulman A.H."/>
            <person name="Timko M.P."/>
            <person name="dePamphilis C.W."/>
            <person name="Choi D."/>
            <person name="Shirasu K."/>
        </authorList>
    </citation>
    <scope>NUCLEOTIDE SEQUENCE [LARGE SCALE GENOMIC DNA]</scope>
    <source>
        <strain evidence="2">cv. UVA1</strain>
    </source>
</reference>
<organism evidence="1 2">
    <name type="scientific">Striga asiatica</name>
    <name type="common">Asiatic witchweed</name>
    <name type="synonym">Buchnera asiatica</name>
    <dbReference type="NCBI Taxonomy" id="4170"/>
    <lineage>
        <taxon>Eukaryota</taxon>
        <taxon>Viridiplantae</taxon>
        <taxon>Streptophyta</taxon>
        <taxon>Embryophyta</taxon>
        <taxon>Tracheophyta</taxon>
        <taxon>Spermatophyta</taxon>
        <taxon>Magnoliopsida</taxon>
        <taxon>eudicotyledons</taxon>
        <taxon>Gunneridae</taxon>
        <taxon>Pentapetalae</taxon>
        <taxon>asterids</taxon>
        <taxon>lamiids</taxon>
        <taxon>Lamiales</taxon>
        <taxon>Orobanchaceae</taxon>
        <taxon>Buchnereae</taxon>
        <taxon>Striga</taxon>
    </lineage>
</organism>
<dbReference type="Proteomes" id="UP000325081">
    <property type="component" value="Unassembled WGS sequence"/>
</dbReference>
<proteinExistence type="predicted"/>
<accession>A0A5A7P5Y7</accession>
<protein>
    <submittedName>
        <fullName evidence="1">ISE/inbred ISE genomic scaffold</fullName>
    </submittedName>
</protein>
<name>A0A5A7P5Y7_STRAF</name>
<sequence length="199" mass="22390">MKYPYLKPDIKPLSTSVVRNNDGTLVYKFFTDKGFDPVCKKTVGIRLPMPIRILRTDRKTPKGDPTAKNWSISHQVISTARPNTISFILVHCRCALHSIHCSRQRVTTETEHQTNSGLSAWLTMLSTSLFTILWSPGVEIRLPPDDKLLVAGQDTTLLLCSLYNHSIGKAENILFCGKATIQIHNPVSRQQKRSTCTEN</sequence>